<keyword evidence="2" id="KW-1185">Reference proteome</keyword>
<gene>
    <name evidence="1" type="ORF">IOQ59_14635</name>
</gene>
<evidence type="ECO:0000313" key="1">
    <source>
        <dbReference type="EMBL" id="MBE9398495.1"/>
    </source>
</evidence>
<dbReference type="EMBL" id="JADEYS010000015">
    <property type="protein sequence ID" value="MBE9398495.1"/>
    <property type="molecule type" value="Genomic_DNA"/>
</dbReference>
<dbReference type="PANTHER" id="PTHR30087:SF1">
    <property type="entry name" value="HYPOTHETICAL CYTOSOLIC PROTEIN"/>
    <property type="match status" value="1"/>
</dbReference>
<evidence type="ECO:0000313" key="2">
    <source>
        <dbReference type="Proteomes" id="UP000640333"/>
    </source>
</evidence>
<proteinExistence type="predicted"/>
<dbReference type="InterPro" id="IPR007553">
    <property type="entry name" value="2-thiour_desulf"/>
</dbReference>
<dbReference type="PANTHER" id="PTHR30087">
    <property type="entry name" value="INNER MEMBRANE PROTEIN"/>
    <property type="match status" value="1"/>
</dbReference>
<organism evidence="1 2">
    <name type="scientific">Pontibacterium sinense</name>
    <dbReference type="NCBI Taxonomy" id="2781979"/>
    <lineage>
        <taxon>Bacteria</taxon>
        <taxon>Pseudomonadati</taxon>
        <taxon>Pseudomonadota</taxon>
        <taxon>Gammaproteobacteria</taxon>
        <taxon>Oceanospirillales</taxon>
        <taxon>Oceanospirillaceae</taxon>
        <taxon>Pontibacterium</taxon>
    </lineage>
</organism>
<dbReference type="Proteomes" id="UP000640333">
    <property type="component" value="Unassembled WGS sequence"/>
</dbReference>
<reference evidence="1" key="1">
    <citation type="submission" date="2020-10" db="EMBL/GenBank/DDBJ databases">
        <title>Bacterium isolated from coastal waters sediment.</title>
        <authorList>
            <person name="Chen R.-J."/>
            <person name="Lu D.-C."/>
            <person name="Zhu K.-L."/>
            <person name="Du Z.-J."/>
        </authorList>
    </citation>
    <scope>NUCLEOTIDE SEQUENCE</scope>
    <source>
        <strain evidence="1">N1Y112</strain>
    </source>
</reference>
<protein>
    <submittedName>
        <fullName evidence="1">DUF523 domain-containing protein</fullName>
    </submittedName>
</protein>
<dbReference type="RefSeq" id="WP_193954130.1">
    <property type="nucleotide sequence ID" value="NZ_JADEYS010000015.1"/>
</dbReference>
<comment type="caution">
    <text evidence="1">The sequence shown here is derived from an EMBL/GenBank/DDBJ whole genome shotgun (WGS) entry which is preliminary data.</text>
</comment>
<accession>A0A8J7K6H7</accession>
<sequence>MGKILVSACLMGDRVRYDGRDNLLDHPVIKRWRDEGRLVKICPESVGGLPTPRAPSETQSKFPIMITDRTGEDVTPAFLMGAEKTLELAKKEHVCCALMKAKSPSCGNTQIYDGSFSGQLIEGSGVAASELLRSGIPVFNEHQLEELFQFVDQR</sequence>
<dbReference type="Pfam" id="PF04463">
    <property type="entry name" value="2-thiour_desulf"/>
    <property type="match status" value="1"/>
</dbReference>
<name>A0A8J7K6H7_9GAMM</name>
<dbReference type="AlphaFoldDB" id="A0A8J7K6H7"/>